<proteinExistence type="predicted"/>
<dbReference type="Proteomes" id="UP000247498">
    <property type="component" value="Unassembled WGS sequence"/>
</dbReference>
<evidence type="ECO:0000259" key="2">
    <source>
        <dbReference type="Pfam" id="PF14295"/>
    </source>
</evidence>
<accession>A0A2V0NLP1</accession>
<organism evidence="3 4">
    <name type="scientific">Raphidocelis subcapitata</name>
    <dbReference type="NCBI Taxonomy" id="307507"/>
    <lineage>
        <taxon>Eukaryota</taxon>
        <taxon>Viridiplantae</taxon>
        <taxon>Chlorophyta</taxon>
        <taxon>core chlorophytes</taxon>
        <taxon>Chlorophyceae</taxon>
        <taxon>CS clade</taxon>
        <taxon>Sphaeropleales</taxon>
        <taxon>Selenastraceae</taxon>
        <taxon>Raphidocelis</taxon>
    </lineage>
</organism>
<protein>
    <recommendedName>
        <fullName evidence="2">Apple domain-containing protein</fullName>
    </recommendedName>
</protein>
<name>A0A2V0NLP1_9CHLO</name>
<dbReference type="InParanoid" id="A0A2V0NLP1"/>
<keyword evidence="1" id="KW-0732">Signal</keyword>
<dbReference type="InterPro" id="IPR003609">
    <property type="entry name" value="Pan_app"/>
</dbReference>
<evidence type="ECO:0000313" key="4">
    <source>
        <dbReference type="Proteomes" id="UP000247498"/>
    </source>
</evidence>
<feature type="domain" description="Apple" evidence="2">
    <location>
        <begin position="63"/>
        <end position="96"/>
    </location>
</feature>
<evidence type="ECO:0000313" key="3">
    <source>
        <dbReference type="EMBL" id="GBF88029.1"/>
    </source>
</evidence>
<dbReference type="AlphaFoldDB" id="A0A2V0NLP1"/>
<sequence>MGLPREPRARRLACALLLIAFAACSPAAAADACAQQPGVMGGDFMVVSLNSMFAPRLPTLTAFTPAECCAACRASDGCNAWSFCADPKGCGKEGACNAYSDANPKLHLKSLETMGLDRFKFPQKAFGPWADGNGCALDGRWAFSTCSLKVVQDTKSPPLTTGDDGAGWVSGVVAQPAVKGCPSGLNKATCDACRASKNPRVCFACAQKPQVIGGNAKECAACASLQTEAQRDACVGCVADFTPSLGCGSCVYWGEGGKVDEKKTGQCFDCVVAAGAPNRRSAACSACFFSPNGHAINTAACLSCASDARRGAPAREGCGPCNDGEVSDPGGCLACAAGADTYDKAVACASCSHRDMAGFKGDCYSCIKTVGAGPPSYCANMGQTGSNDIAATAVSVASDYFTCVAATAKLSSGAAGCNACVKLPTAAAAKACLACRTGQQTDAGGWCASCWMGGKEGEAKKCQDCLARFNDGQQAFNMCFS</sequence>
<evidence type="ECO:0000256" key="1">
    <source>
        <dbReference type="SAM" id="SignalP"/>
    </source>
</evidence>
<gene>
    <name evidence="3" type="ORF">Rsub_00741</name>
</gene>
<feature type="chain" id="PRO_5015874361" description="Apple domain-containing protein" evidence="1">
    <location>
        <begin position="30"/>
        <end position="481"/>
    </location>
</feature>
<dbReference type="Gene3D" id="3.50.4.10">
    <property type="entry name" value="Hepatocyte Growth Factor"/>
    <property type="match status" value="1"/>
</dbReference>
<comment type="caution">
    <text evidence="3">The sequence shown here is derived from an EMBL/GenBank/DDBJ whole genome shotgun (WGS) entry which is preliminary data.</text>
</comment>
<keyword evidence="4" id="KW-1185">Reference proteome</keyword>
<dbReference type="EMBL" id="BDRX01000003">
    <property type="protein sequence ID" value="GBF88029.1"/>
    <property type="molecule type" value="Genomic_DNA"/>
</dbReference>
<feature type="signal peptide" evidence="1">
    <location>
        <begin position="1"/>
        <end position="29"/>
    </location>
</feature>
<dbReference type="PROSITE" id="PS51257">
    <property type="entry name" value="PROKAR_LIPOPROTEIN"/>
    <property type="match status" value="1"/>
</dbReference>
<dbReference type="Pfam" id="PF14295">
    <property type="entry name" value="PAN_4"/>
    <property type="match status" value="1"/>
</dbReference>
<reference evidence="3 4" key="1">
    <citation type="journal article" date="2018" name="Sci. Rep.">
        <title>Raphidocelis subcapitata (=Pseudokirchneriella subcapitata) provides an insight into genome evolution and environmental adaptations in the Sphaeropleales.</title>
        <authorList>
            <person name="Suzuki S."/>
            <person name="Yamaguchi H."/>
            <person name="Nakajima N."/>
            <person name="Kawachi M."/>
        </authorList>
    </citation>
    <scope>NUCLEOTIDE SEQUENCE [LARGE SCALE GENOMIC DNA]</scope>
    <source>
        <strain evidence="3 4">NIES-35</strain>
    </source>
</reference>
<dbReference type="OrthoDB" id="10677374at2759"/>